<proteinExistence type="predicted"/>
<organism evidence="2 3">
    <name type="scientific">Effrenium voratum</name>
    <dbReference type="NCBI Taxonomy" id="2562239"/>
    <lineage>
        <taxon>Eukaryota</taxon>
        <taxon>Sar</taxon>
        <taxon>Alveolata</taxon>
        <taxon>Dinophyceae</taxon>
        <taxon>Suessiales</taxon>
        <taxon>Symbiodiniaceae</taxon>
        <taxon>Effrenium</taxon>
    </lineage>
</organism>
<protein>
    <submittedName>
        <fullName evidence="2">Uncharacterized protein</fullName>
    </submittedName>
</protein>
<evidence type="ECO:0000313" key="3">
    <source>
        <dbReference type="Proteomes" id="UP001178507"/>
    </source>
</evidence>
<reference evidence="2" key="1">
    <citation type="submission" date="2023-08" db="EMBL/GenBank/DDBJ databases">
        <authorList>
            <person name="Chen Y."/>
            <person name="Shah S."/>
            <person name="Dougan E. K."/>
            <person name="Thang M."/>
            <person name="Chan C."/>
        </authorList>
    </citation>
    <scope>NUCLEOTIDE SEQUENCE</scope>
</reference>
<keyword evidence="3" id="KW-1185">Reference proteome</keyword>
<name>A0AA36HLE0_9DINO</name>
<dbReference type="AlphaFoldDB" id="A0AA36HLE0"/>
<gene>
    <name evidence="2" type="ORF">EVOR1521_LOCUS1652</name>
</gene>
<sequence length="59" mass="6552">MSVLVLEPVEKMMRKVEAIRANPLKATKIADDEFQREAPMRRSIDSPRVADALGSGRVA</sequence>
<comment type="caution">
    <text evidence="2">The sequence shown here is derived from an EMBL/GenBank/DDBJ whole genome shotgun (WGS) entry which is preliminary data.</text>
</comment>
<accession>A0AA36HLE0</accession>
<feature type="region of interest" description="Disordered" evidence="1">
    <location>
        <begin position="37"/>
        <end position="59"/>
    </location>
</feature>
<dbReference type="EMBL" id="CAUJNA010000069">
    <property type="protein sequence ID" value="CAJ1371330.1"/>
    <property type="molecule type" value="Genomic_DNA"/>
</dbReference>
<evidence type="ECO:0000256" key="1">
    <source>
        <dbReference type="SAM" id="MobiDB-lite"/>
    </source>
</evidence>
<dbReference type="Proteomes" id="UP001178507">
    <property type="component" value="Unassembled WGS sequence"/>
</dbReference>
<evidence type="ECO:0000313" key="2">
    <source>
        <dbReference type="EMBL" id="CAJ1371330.1"/>
    </source>
</evidence>